<dbReference type="PANTHER" id="PTHR43283">
    <property type="entry name" value="BETA-LACTAMASE-RELATED"/>
    <property type="match status" value="1"/>
</dbReference>
<evidence type="ECO:0000256" key="1">
    <source>
        <dbReference type="SAM" id="SignalP"/>
    </source>
</evidence>
<dbReference type="PANTHER" id="PTHR43283:SF3">
    <property type="entry name" value="BETA-LACTAMASE FAMILY PROTEIN (AFU_ORTHOLOGUE AFUA_5G07500)"/>
    <property type="match status" value="1"/>
</dbReference>
<feature type="domain" description="Beta-lactamase-related" evidence="2">
    <location>
        <begin position="37"/>
        <end position="389"/>
    </location>
</feature>
<name>A0A517ZEH0_9PLAN</name>
<dbReference type="InterPro" id="IPR001466">
    <property type="entry name" value="Beta-lactam-related"/>
</dbReference>
<organism evidence="3 4">
    <name type="scientific">Maioricimonas rarisocia</name>
    <dbReference type="NCBI Taxonomy" id="2528026"/>
    <lineage>
        <taxon>Bacteria</taxon>
        <taxon>Pseudomonadati</taxon>
        <taxon>Planctomycetota</taxon>
        <taxon>Planctomycetia</taxon>
        <taxon>Planctomycetales</taxon>
        <taxon>Planctomycetaceae</taxon>
        <taxon>Maioricimonas</taxon>
    </lineage>
</organism>
<evidence type="ECO:0000313" key="3">
    <source>
        <dbReference type="EMBL" id="QDU40856.1"/>
    </source>
</evidence>
<dbReference type="KEGG" id="mri:Mal4_52190"/>
<dbReference type="Proteomes" id="UP000320496">
    <property type="component" value="Chromosome"/>
</dbReference>
<reference evidence="3 4" key="1">
    <citation type="submission" date="2019-02" db="EMBL/GenBank/DDBJ databases">
        <title>Deep-cultivation of Planctomycetes and their phenomic and genomic characterization uncovers novel biology.</title>
        <authorList>
            <person name="Wiegand S."/>
            <person name="Jogler M."/>
            <person name="Boedeker C."/>
            <person name="Pinto D."/>
            <person name="Vollmers J."/>
            <person name="Rivas-Marin E."/>
            <person name="Kohn T."/>
            <person name="Peeters S.H."/>
            <person name="Heuer A."/>
            <person name="Rast P."/>
            <person name="Oberbeckmann S."/>
            <person name="Bunk B."/>
            <person name="Jeske O."/>
            <person name="Meyerdierks A."/>
            <person name="Storesund J.E."/>
            <person name="Kallscheuer N."/>
            <person name="Luecker S."/>
            <person name="Lage O.M."/>
            <person name="Pohl T."/>
            <person name="Merkel B.J."/>
            <person name="Hornburger P."/>
            <person name="Mueller R.-W."/>
            <person name="Bruemmer F."/>
            <person name="Labrenz M."/>
            <person name="Spormann A.M."/>
            <person name="Op den Camp H."/>
            <person name="Overmann J."/>
            <person name="Amann R."/>
            <person name="Jetten M.S.M."/>
            <person name="Mascher T."/>
            <person name="Medema M.H."/>
            <person name="Devos D.P."/>
            <person name="Kaster A.-K."/>
            <person name="Ovreas L."/>
            <person name="Rohde M."/>
            <person name="Galperin M.Y."/>
            <person name="Jogler C."/>
        </authorList>
    </citation>
    <scope>NUCLEOTIDE SEQUENCE [LARGE SCALE GENOMIC DNA]</scope>
    <source>
        <strain evidence="3 4">Mal4</strain>
    </source>
</reference>
<dbReference type="OrthoDB" id="9770183at2"/>
<dbReference type="InterPro" id="IPR050789">
    <property type="entry name" value="Diverse_Enzym_Activities"/>
</dbReference>
<dbReference type="RefSeq" id="WP_145372103.1">
    <property type="nucleotide sequence ID" value="NZ_CP036275.1"/>
</dbReference>
<dbReference type="EMBL" id="CP036275">
    <property type="protein sequence ID" value="QDU40856.1"/>
    <property type="molecule type" value="Genomic_DNA"/>
</dbReference>
<feature type="chain" id="PRO_5021778804" evidence="1">
    <location>
        <begin position="23"/>
        <end position="407"/>
    </location>
</feature>
<proteinExistence type="predicted"/>
<accession>A0A517ZEH0</accession>
<keyword evidence="1" id="KW-0732">Signal</keyword>
<evidence type="ECO:0000259" key="2">
    <source>
        <dbReference type="Pfam" id="PF00144"/>
    </source>
</evidence>
<dbReference type="Pfam" id="PF00144">
    <property type="entry name" value="Beta-lactamase"/>
    <property type="match status" value="1"/>
</dbReference>
<dbReference type="AlphaFoldDB" id="A0A517ZEH0"/>
<dbReference type="SUPFAM" id="SSF56601">
    <property type="entry name" value="beta-lactamase/transpeptidase-like"/>
    <property type="match status" value="1"/>
</dbReference>
<protein>
    <submittedName>
        <fullName evidence="3">Esterase EstB</fullName>
        <ecNumber evidence="3">3.1.1.-</ecNumber>
    </submittedName>
</protein>
<gene>
    <name evidence="3" type="primary">estB_4</name>
    <name evidence="3" type="ORF">Mal4_52190</name>
</gene>
<dbReference type="EC" id="3.1.1.-" evidence="3"/>
<dbReference type="GO" id="GO:0016787">
    <property type="term" value="F:hydrolase activity"/>
    <property type="evidence" value="ECO:0007669"/>
    <property type="project" value="UniProtKB-KW"/>
</dbReference>
<feature type="signal peptide" evidence="1">
    <location>
        <begin position="1"/>
        <end position="22"/>
    </location>
</feature>
<keyword evidence="4" id="KW-1185">Reference proteome</keyword>
<dbReference type="InterPro" id="IPR012338">
    <property type="entry name" value="Beta-lactam/transpept-like"/>
</dbReference>
<keyword evidence="3" id="KW-0378">Hydrolase</keyword>
<dbReference type="Gene3D" id="3.40.710.10">
    <property type="entry name" value="DD-peptidase/beta-lactamase superfamily"/>
    <property type="match status" value="1"/>
</dbReference>
<evidence type="ECO:0000313" key="4">
    <source>
        <dbReference type="Proteomes" id="UP000320496"/>
    </source>
</evidence>
<sequence length="407" mass="44746" precursor="true">MQSICRWSVVGLVLLCPSVGSAAEIAEDALDRARTELRDAVESGNVAGAVHLVARDGKTVYLEATGVRDIEGGEPFTPDTIIRIYSMTKPVTSVAAMTLFEAGKFELDDPVSRYIPAFADMKVLEEGDDGVRFVSPERPLQVRDVFCHATGYSYGGGNPHAREYYEREGMRYRPPAGMLPPELTIEKAAESLARIPALHHPGERFTYGFNTDLLGRLIEVWSGKPLGEYMQEAVLAPLEMTDTGFSVPEQKRDRFACCHTTRDGTLAVVDRAETSPFNDGFEFVSGGGGLVSTIRDYGNFCQMLVDGGEFNGNTVLKAETLRLMFADQLNGAAGDFRFGLGFAINDVEIRSGDNARKVPQYSWGGYASTDFRVVPEEKLYQIVVRQHVPSSHGLANRLFRIVYTGVE</sequence>